<dbReference type="AlphaFoldDB" id="A0A6C0C3E2"/>
<sequence length="99" mass="11546">MLLILFILTSIFAIGMRLKLLQTLYFLLALTTTVYIFKFVFEYKYLDSHGNYSVWSLILSVISLLVALVVFGSNKIQDAWLIYIIYLVLIFSCFHLFGF</sequence>
<organism evidence="2">
    <name type="scientific">viral metagenome</name>
    <dbReference type="NCBI Taxonomy" id="1070528"/>
    <lineage>
        <taxon>unclassified sequences</taxon>
        <taxon>metagenomes</taxon>
        <taxon>organismal metagenomes</taxon>
    </lineage>
</organism>
<protein>
    <submittedName>
        <fullName evidence="2">Uncharacterized protein</fullName>
    </submittedName>
</protein>
<feature type="transmembrane region" description="Helical" evidence="1">
    <location>
        <begin position="23"/>
        <end position="41"/>
    </location>
</feature>
<feature type="transmembrane region" description="Helical" evidence="1">
    <location>
        <begin position="79"/>
        <end position="97"/>
    </location>
</feature>
<proteinExistence type="predicted"/>
<reference evidence="2" key="1">
    <citation type="journal article" date="2020" name="Nature">
        <title>Giant virus diversity and host interactions through global metagenomics.</title>
        <authorList>
            <person name="Schulz F."/>
            <person name="Roux S."/>
            <person name="Paez-Espino D."/>
            <person name="Jungbluth S."/>
            <person name="Walsh D.A."/>
            <person name="Denef V.J."/>
            <person name="McMahon K.D."/>
            <person name="Konstantinidis K.T."/>
            <person name="Eloe-Fadrosh E.A."/>
            <person name="Kyrpides N.C."/>
            <person name="Woyke T."/>
        </authorList>
    </citation>
    <scope>NUCLEOTIDE SEQUENCE</scope>
    <source>
        <strain evidence="2">GVMAG-M-3300020185-18</strain>
    </source>
</reference>
<keyword evidence="1" id="KW-1133">Transmembrane helix</keyword>
<keyword evidence="1" id="KW-0472">Membrane</keyword>
<keyword evidence="1" id="KW-0812">Transmembrane</keyword>
<evidence type="ECO:0000313" key="2">
    <source>
        <dbReference type="EMBL" id="QHS98621.1"/>
    </source>
</evidence>
<feature type="transmembrane region" description="Helical" evidence="1">
    <location>
        <begin position="53"/>
        <end position="73"/>
    </location>
</feature>
<name>A0A6C0C3E2_9ZZZZ</name>
<dbReference type="EMBL" id="MN739319">
    <property type="protein sequence ID" value="QHS98621.1"/>
    <property type="molecule type" value="Genomic_DNA"/>
</dbReference>
<evidence type="ECO:0000256" key="1">
    <source>
        <dbReference type="SAM" id="Phobius"/>
    </source>
</evidence>
<accession>A0A6C0C3E2</accession>